<protein>
    <submittedName>
        <fullName evidence="1">Uncharacterized</fullName>
    </submittedName>
</protein>
<proteinExistence type="predicted"/>
<accession>A0A0E4GBA4</accession>
<gene>
    <name evidence="1" type="ORF">2036</name>
</gene>
<dbReference type="STRING" id="690567.2036"/>
<evidence type="ECO:0000313" key="2">
    <source>
        <dbReference type="Proteomes" id="UP000045545"/>
    </source>
</evidence>
<reference evidence="1 2" key="1">
    <citation type="submission" date="2015-03" db="EMBL/GenBank/DDBJ databases">
        <authorList>
            <person name="Murphy D."/>
        </authorList>
    </citation>
    <scope>NUCLEOTIDE SEQUENCE [LARGE SCALE GENOMIC DNA]</scope>
    <source>
        <strain evidence="1 2">OL-4</strain>
    </source>
</reference>
<dbReference type="RefSeq" id="WP_242847537.1">
    <property type="nucleotide sequence ID" value="NZ_CGIH01000032.1"/>
</dbReference>
<evidence type="ECO:0000313" key="1">
    <source>
        <dbReference type="EMBL" id="CFX85425.1"/>
    </source>
</evidence>
<sequence length="133" mass="14919">MGKPMYRVTDKVVKCRSCGADVLENDYHCSHCGVGAPGIYSRCPKCHGDNYVYHKYGFALIRAILCTCIVGPLGPIFGFIGSSRTECVCNDCYQGWFPFENEVQATRFNVLVGEEGKMSRRFKKIPANCYKKP</sequence>
<dbReference type="AlphaFoldDB" id="A0A0E4GBA4"/>
<organism evidence="1 2">
    <name type="scientific">Syntrophomonas zehnderi OL-4</name>
    <dbReference type="NCBI Taxonomy" id="690567"/>
    <lineage>
        <taxon>Bacteria</taxon>
        <taxon>Bacillati</taxon>
        <taxon>Bacillota</taxon>
        <taxon>Clostridia</taxon>
        <taxon>Eubacteriales</taxon>
        <taxon>Syntrophomonadaceae</taxon>
        <taxon>Syntrophomonas</taxon>
    </lineage>
</organism>
<dbReference type="EMBL" id="CGIH01000032">
    <property type="protein sequence ID" value="CFX85425.1"/>
    <property type="molecule type" value="Genomic_DNA"/>
</dbReference>
<dbReference type="Proteomes" id="UP000045545">
    <property type="component" value="Unassembled WGS sequence"/>
</dbReference>
<keyword evidence="2" id="KW-1185">Reference proteome</keyword>
<name>A0A0E4GBA4_9FIRM</name>